<dbReference type="AlphaFoldDB" id="A0A1G2LTP2"/>
<dbReference type="GO" id="GO:0046872">
    <property type="term" value="F:metal ion binding"/>
    <property type="evidence" value="ECO:0007669"/>
    <property type="project" value="UniProtKB-KW"/>
</dbReference>
<dbReference type="GO" id="GO:0016740">
    <property type="term" value="F:transferase activity"/>
    <property type="evidence" value="ECO:0007669"/>
    <property type="project" value="UniProtKB-KW"/>
</dbReference>
<gene>
    <name evidence="12" type="ORF">A3G49_02885</name>
</gene>
<evidence type="ECO:0000256" key="5">
    <source>
        <dbReference type="ARBA" id="ARBA00022694"/>
    </source>
</evidence>
<dbReference type="Proteomes" id="UP000177171">
    <property type="component" value="Unassembled WGS sequence"/>
</dbReference>
<evidence type="ECO:0000256" key="1">
    <source>
        <dbReference type="ARBA" id="ARBA00004496"/>
    </source>
</evidence>
<dbReference type="Gene3D" id="3.40.50.300">
    <property type="entry name" value="P-loop containing nucleotide triphosphate hydrolases"/>
    <property type="match status" value="1"/>
</dbReference>
<dbReference type="EMBL" id="MHQY01000013">
    <property type="protein sequence ID" value="OHA14161.1"/>
    <property type="molecule type" value="Genomic_DNA"/>
</dbReference>
<dbReference type="PANTHER" id="PTHR33540:SF2">
    <property type="entry name" value="TRNA THREONYLCARBAMOYLADENOSINE BIOSYNTHESIS PROTEIN TSAE"/>
    <property type="match status" value="1"/>
</dbReference>
<keyword evidence="12" id="KW-0808">Transferase</keyword>
<evidence type="ECO:0000256" key="7">
    <source>
        <dbReference type="ARBA" id="ARBA00022741"/>
    </source>
</evidence>
<evidence type="ECO:0000256" key="2">
    <source>
        <dbReference type="ARBA" id="ARBA00007599"/>
    </source>
</evidence>
<dbReference type="GO" id="GO:0005737">
    <property type="term" value="C:cytoplasm"/>
    <property type="evidence" value="ECO:0007669"/>
    <property type="project" value="UniProtKB-SubCell"/>
</dbReference>
<keyword evidence="5" id="KW-0819">tRNA processing</keyword>
<keyword evidence="9" id="KW-0460">Magnesium</keyword>
<evidence type="ECO:0000256" key="9">
    <source>
        <dbReference type="ARBA" id="ARBA00022842"/>
    </source>
</evidence>
<evidence type="ECO:0000256" key="8">
    <source>
        <dbReference type="ARBA" id="ARBA00022840"/>
    </source>
</evidence>
<sequence>MNEQIITTTRAVKTKRLAYALAKKILKNRHQKPAIIIALSGNLGSGKTTFVQGFAKELGIKEIPKSPTFILMQIFPIPPKSYKLKAKSLIHIDAYRLEKPKELIHLGLKEILRDPHNIVIIEWAEKVKALLPKDAIWISFRHAGKDKRHIAIKSQYQKFAPSANSGASPVESQIVGFRPKSQTKSKSK</sequence>
<dbReference type="NCBIfam" id="TIGR00150">
    <property type="entry name" value="T6A_YjeE"/>
    <property type="match status" value="1"/>
</dbReference>
<proteinExistence type="inferred from homology"/>
<keyword evidence="6" id="KW-0479">Metal-binding</keyword>
<keyword evidence="4" id="KW-0963">Cytoplasm</keyword>
<dbReference type="GO" id="GO:0002949">
    <property type="term" value="P:tRNA threonylcarbamoyladenosine modification"/>
    <property type="evidence" value="ECO:0007669"/>
    <property type="project" value="InterPro"/>
</dbReference>
<keyword evidence="8" id="KW-0067">ATP-binding</keyword>
<dbReference type="GO" id="GO:0005524">
    <property type="term" value="F:ATP binding"/>
    <property type="evidence" value="ECO:0007669"/>
    <property type="project" value="UniProtKB-KW"/>
</dbReference>
<dbReference type="InterPro" id="IPR027417">
    <property type="entry name" value="P-loop_NTPase"/>
</dbReference>
<dbReference type="InterPro" id="IPR003442">
    <property type="entry name" value="T6A_TsaE"/>
</dbReference>
<evidence type="ECO:0000313" key="13">
    <source>
        <dbReference type="Proteomes" id="UP000177171"/>
    </source>
</evidence>
<evidence type="ECO:0000256" key="3">
    <source>
        <dbReference type="ARBA" id="ARBA00019010"/>
    </source>
</evidence>
<evidence type="ECO:0000256" key="6">
    <source>
        <dbReference type="ARBA" id="ARBA00022723"/>
    </source>
</evidence>
<dbReference type="SUPFAM" id="SSF52540">
    <property type="entry name" value="P-loop containing nucleoside triphosphate hydrolases"/>
    <property type="match status" value="1"/>
</dbReference>
<dbReference type="Pfam" id="PF02367">
    <property type="entry name" value="TsaE"/>
    <property type="match status" value="1"/>
</dbReference>
<comment type="subcellular location">
    <subcellularLocation>
        <location evidence="1">Cytoplasm</location>
    </subcellularLocation>
</comment>
<feature type="compositionally biased region" description="Polar residues" evidence="11">
    <location>
        <begin position="160"/>
        <end position="171"/>
    </location>
</feature>
<keyword evidence="7" id="KW-0547">Nucleotide-binding</keyword>
<dbReference type="PANTHER" id="PTHR33540">
    <property type="entry name" value="TRNA THREONYLCARBAMOYLADENOSINE BIOSYNTHESIS PROTEIN TSAE"/>
    <property type="match status" value="1"/>
</dbReference>
<comment type="caution">
    <text evidence="12">The sequence shown here is derived from an EMBL/GenBank/DDBJ whole genome shotgun (WGS) entry which is preliminary data.</text>
</comment>
<evidence type="ECO:0000256" key="11">
    <source>
        <dbReference type="SAM" id="MobiDB-lite"/>
    </source>
</evidence>
<reference evidence="12 13" key="1">
    <citation type="journal article" date="2016" name="Nat. Commun.">
        <title>Thousands of microbial genomes shed light on interconnected biogeochemical processes in an aquifer system.</title>
        <authorList>
            <person name="Anantharaman K."/>
            <person name="Brown C.T."/>
            <person name="Hug L.A."/>
            <person name="Sharon I."/>
            <person name="Castelle C.J."/>
            <person name="Probst A.J."/>
            <person name="Thomas B.C."/>
            <person name="Singh A."/>
            <person name="Wilkins M.J."/>
            <person name="Karaoz U."/>
            <person name="Brodie E.L."/>
            <person name="Williams K.H."/>
            <person name="Hubbard S.S."/>
            <person name="Banfield J.F."/>
        </authorList>
    </citation>
    <scope>NUCLEOTIDE SEQUENCE [LARGE SCALE GENOMIC DNA]</scope>
</reference>
<feature type="region of interest" description="Disordered" evidence="11">
    <location>
        <begin position="160"/>
        <end position="188"/>
    </location>
</feature>
<name>A0A1G2LTP2_9BACT</name>
<protein>
    <recommendedName>
        <fullName evidence="3">tRNA threonylcarbamoyladenosine biosynthesis protein TsaE</fullName>
    </recommendedName>
    <alternativeName>
        <fullName evidence="10">t(6)A37 threonylcarbamoyladenosine biosynthesis protein TsaE</fullName>
    </alternativeName>
</protein>
<comment type="similarity">
    <text evidence="2">Belongs to the TsaE family.</text>
</comment>
<evidence type="ECO:0000313" key="12">
    <source>
        <dbReference type="EMBL" id="OHA14161.1"/>
    </source>
</evidence>
<evidence type="ECO:0000256" key="4">
    <source>
        <dbReference type="ARBA" id="ARBA00022490"/>
    </source>
</evidence>
<evidence type="ECO:0000256" key="10">
    <source>
        <dbReference type="ARBA" id="ARBA00032441"/>
    </source>
</evidence>
<organism evidence="12 13">
    <name type="scientific">Candidatus Sungbacteria bacterium RIFCSPLOWO2_12_FULL_41_11</name>
    <dbReference type="NCBI Taxonomy" id="1802286"/>
    <lineage>
        <taxon>Bacteria</taxon>
        <taxon>Candidatus Sungiibacteriota</taxon>
    </lineage>
</organism>
<accession>A0A1G2LTP2</accession>